<dbReference type="Proteomes" id="UP000505377">
    <property type="component" value="Plasmid unnamed1"/>
</dbReference>
<protein>
    <submittedName>
        <fullName evidence="1">Uncharacterized protein</fullName>
    </submittedName>
</protein>
<sequence length="68" mass="7372">MEHKKGGRPSKGDRRLVSYKLPTALLAAVREHAARRGMTVTDLIGELLATEVGIPYQTQEGLPLSKAS</sequence>
<reference evidence="1 2" key="1">
    <citation type="submission" date="2020-05" db="EMBL/GenBank/DDBJ databases">
        <authorList>
            <person name="Mo P."/>
        </authorList>
    </citation>
    <scope>NUCLEOTIDE SEQUENCE [LARGE SCALE GENOMIC DNA]</scope>
    <source>
        <strain evidence="1 2">Gen01</strain>
        <plasmid evidence="1 2">unnamed1</plasmid>
    </source>
</reference>
<dbReference type="AlphaFoldDB" id="A0A6M6JVA0"/>
<evidence type="ECO:0000313" key="2">
    <source>
        <dbReference type="Proteomes" id="UP000505377"/>
    </source>
</evidence>
<proteinExistence type="predicted"/>
<gene>
    <name evidence="1" type="ORF">HOP40_34905</name>
</gene>
<dbReference type="RefSeq" id="WP_172169986.1">
    <property type="nucleotide sequence ID" value="NZ_CP053565.1"/>
</dbReference>
<accession>A0A6M6JVA0</accession>
<organism evidence="1 2">
    <name type="scientific">Pseudonocardia broussonetiae</name>
    <dbReference type="NCBI Taxonomy" id="2736640"/>
    <lineage>
        <taxon>Bacteria</taxon>
        <taxon>Bacillati</taxon>
        <taxon>Actinomycetota</taxon>
        <taxon>Actinomycetes</taxon>
        <taxon>Pseudonocardiales</taxon>
        <taxon>Pseudonocardiaceae</taxon>
        <taxon>Pseudonocardia</taxon>
    </lineage>
</organism>
<keyword evidence="2" id="KW-1185">Reference proteome</keyword>
<dbReference type="KEGG" id="pbro:HOP40_34905"/>
<keyword evidence="1" id="KW-0614">Plasmid</keyword>
<geneLocation type="plasmid" evidence="1 2">
    <name>unnamed1</name>
</geneLocation>
<name>A0A6M6JVA0_9PSEU</name>
<dbReference type="EMBL" id="CP053565">
    <property type="protein sequence ID" value="QJY51173.1"/>
    <property type="molecule type" value="Genomic_DNA"/>
</dbReference>
<evidence type="ECO:0000313" key="1">
    <source>
        <dbReference type="EMBL" id="QJY51173.1"/>
    </source>
</evidence>